<dbReference type="GO" id="GO:0005634">
    <property type="term" value="C:nucleus"/>
    <property type="evidence" value="ECO:0000318"/>
    <property type="project" value="GO_Central"/>
</dbReference>
<protein>
    <recommendedName>
        <fullName evidence="8">BHLH domain-containing protein</fullName>
    </recommendedName>
</protein>
<dbReference type="Gene3D" id="4.10.280.10">
    <property type="entry name" value="Helix-loop-helix DNA-binding domain"/>
    <property type="match status" value="1"/>
</dbReference>
<evidence type="ECO:0000256" key="3">
    <source>
        <dbReference type="ARBA" id="ARBA00023125"/>
    </source>
</evidence>
<reference evidence="10" key="1">
    <citation type="journal article" date="2016" name="Nature">
        <title>The genome of the seagrass Zostera marina reveals angiosperm adaptation to the sea.</title>
        <authorList>
            <person name="Olsen J.L."/>
            <person name="Rouze P."/>
            <person name="Verhelst B."/>
            <person name="Lin Y.-C."/>
            <person name="Bayer T."/>
            <person name="Collen J."/>
            <person name="Dattolo E."/>
            <person name="De Paoli E."/>
            <person name="Dittami S."/>
            <person name="Maumus F."/>
            <person name="Michel G."/>
            <person name="Kersting A."/>
            <person name="Lauritano C."/>
            <person name="Lohaus R."/>
            <person name="Toepel M."/>
            <person name="Tonon T."/>
            <person name="Vanneste K."/>
            <person name="Amirebrahimi M."/>
            <person name="Brakel J."/>
            <person name="Bostroem C."/>
            <person name="Chovatia M."/>
            <person name="Grimwood J."/>
            <person name="Jenkins J.W."/>
            <person name="Jueterbock A."/>
            <person name="Mraz A."/>
            <person name="Stam W.T."/>
            <person name="Tice H."/>
            <person name="Bornberg-Bauer E."/>
            <person name="Green P.J."/>
            <person name="Pearson G.A."/>
            <person name="Procaccini G."/>
            <person name="Duarte C.M."/>
            <person name="Schmutz J."/>
            <person name="Reusch T.B.H."/>
            <person name="Van de Peer Y."/>
        </authorList>
    </citation>
    <scope>NUCLEOTIDE SEQUENCE [LARGE SCALE GENOMIC DNA]</scope>
    <source>
        <strain evidence="10">cv. Finnish</strain>
    </source>
</reference>
<comment type="similarity">
    <text evidence="1">Belongs to the bHLH protein family.</text>
</comment>
<dbReference type="GO" id="GO:0003677">
    <property type="term" value="F:DNA binding"/>
    <property type="evidence" value="ECO:0007669"/>
    <property type="project" value="UniProtKB-KW"/>
</dbReference>
<comment type="caution">
    <text evidence="9">The sequence shown here is derived from an EMBL/GenBank/DDBJ whole genome shotgun (WGS) entry which is preliminary data.</text>
</comment>
<evidence type="ECO:0000313" key="10">
    <source>
        <dbReference type="Proteomes" id="UP000036987"/>
    </source>
</evidence>
<feature type="domain" description="BHLH" evidence="8">
    <location>
        <begin position="29"/>
        <end position="79"/>
    </location>
</feature>
<evidence type="ECO:0000256" key="1">
    <source>
        <dbReference type="ARBA" id="ARBA00005510"/>
    </source>
</evidence>
<dbReference type="Proteomes" id="UP000036987">
    <property type="component" value="Unassembled WGS sequence"/>
</dbReference>
<gene>
    <name evidence="9" type="ORF">ZOSMA_85G00210</name>
</gene>
<dbReference type="InterPro" id="IPR057075">
    <property type="entry name" value="bHLH_IRO3"/>
</dbReference>
<evidence type="ECO:0000256" key="4">
    <source>
        <dbReference type="ARBA" id="ARBA00023163"/>
    </source>
</evidence>
<dbReference type="EMBL" id="LFYR01002060">
    <property type="protein sequence ID" value="KMZ57459.1"/>
    <property type="molecule type" value="Genomic_DNA"/>
</dbReference>
<dbReference type="InterPro" id="IPR011598">
    <property type="entry name" value="bHLH_dom"/>
</dbReference>
<feature type="compositionally biased region" description="Polar residues" evidence="7">
    <location>
        <begin position="1"/>
        <end position="11"/>
    </location>
</feature>
<name>A0A0K9NL02_ZOSMR</name>
<feature type="compositionally biased region" description="Basic and acidic residues" evidence="7">
    <location>
        <begin position="14"/>
        <end position="24"/>
    </location>
</feature>
<dbReference type="PANTHER" id="PTHR47075:SF9">
    <property type="entry name" value="TRANSCRIPTION FACTOR BHLH47"/>
    <property type="match status" value="1"/>
</dbReference>
<accession>A0A0K9NL02</accession>
<dbReference type="SUPFAM" id="SSF47459">
    <property type="entry name" value="HLH, helix-loop-helix DNA-binding domain"/>
    <property type="match status" value="1"/>
</dbReference>
<keyword evidence="6" id="KW-0175">Coiled coil</keyword>
<proteinExistence type="inferred from homology"/>
<keyword evidence="3" id="KW-0238">DNA-binding</keyword>
<dbReference type="OrthoDB" id="1931098at2759"/>
<dbReference type="InterPro" id="IPR036638">
    <property type="entry name" value="HLH_DNA-bd_sf"/>
</dbReference>
<feature type="compositionally biased region" description="Acidic residues" evidence="7">
    <location>
        <begin position="172"/>
        <end position="181"/>
    </location>
</feature>
<evidence type="ECO:0000256" key="5">
    <source>
        <dbReference type="ARBA" id="ARBA00023242"/>
    </source>
</evidence>
<keyword evidence="4" id="KW-0804">Transcription</keyword>
<feature type="coiled-coil region" evidence="6">
    <location>
        <begin position="69"/>
        <end position="96"/>
    </location>
</feature>
<dbReference type="PROSITE" id="PS50888">
    <property type="entry name" value="BHLH"/>
    <property type="match status" value="1"/>
</dbReference>
<dbReference type="GO" id="GO:0046983">
    <property type="term" value="F:protein dimerization activity"/>
    <property type="evidence" value="ECO:0007669"/>
    <property type="project" value="InterPro"/>
</dbReference>
<evidence type="ECO:0000256" key="2">
    <source>
        <dbReference type="ARBA" id="ARBA00023015"/>
    </source>
</evidence>
<feature type="region of interest" description="Disordered" evidence="7">
    <location>
        <begin position="140"/>
        <end position="195"/>
    </location>
</feature>
<keyword evidence="2" id="KW-0805">Transcription regulation</keyword>
<evidence type="ECO:0000313" key="9">
    <source>
        <dbReference type="EMBL" id="KMZ57459.1"/>
    </source>
</evidence>
<keyword evidence="10" id="KW-1185">Reference proteome</keyword>
<evidence type="ECO:0000256" key="7">
    <source>
        <dbReference type="SAM" id="MobiDB-lite"/>
    </source>
</evidence>
<keyword evidence="5" id="KW-0539">Nucleus</keyword>
<organism evidence="9 10">
    <name type="scientific">Zostera marina</name>
    <name type="common">Eelgrass</name>
    <dbReference type="NCBI Taxonomy" id="29655"/>
    <lineage>
        <taxon>Eukaryota</taxon>
        <taxon>Viridiplantae</taxon>
        <taxon>Streptophyta</taxon>
        <taxon>Embryophyta</taxon>
        <taxon>Tracheophyta</taxon>
        <taxon>Spermatophyta</taxon>
        <taxon>Magnoliopsida</taxon>
        <taxon>Liliopsida</taxon>
        <taxon>Zosteraceae</taxon>
        <taxon>Zostera</taxon>
    </lineage>
</organism>
<dbReference type="GO" id="GO:0003700">
    <property type="term" value="F:DNA-binding transcription factor activity"/>
    <property type="evidence" value="ECO:0000318"/>
    <property type="project" value="GO_Central"/>
</dbReference>
<dbReference type="AlphaFoldDB" id="A0A0K9NL02"/>
<dbReference type="Pfam" id="PF23177">
    <property type="entry name" value="bHLH_IRO3"/>
    <property type="match status" value="1"/>
</dbReference>
<sequence>MVSGDNTTGPENSDDSRSLPDRKSQIKVPRKIHKAEREKLKRDHLNDLFFKLGHVVEPTRQNNGKASILGEATKLLRDLVVQVESLKRENVTLLSESRYVTQEKNELKDETIVLMSEIEKMRSAQSQSHEQQPMYVISPTSQDTHVRRPHPRRATPLDPWQHRILTRATELTGEEEEEEEREQAGKMSRELQLLD</sequence>
<evidence type="ECO:0000259" key="8">
    <source>
        <dbReference type="PROSITE" id="PS50888"/>
    </source>
</evidence>
<evidence type="ECO:0000256" key="6">
    <source>
        <dbReference type="SAM" id="Coils"/>
    </source>
</evidence>
<dbReference type="PANTHER" id="PTHR47075">
    <property type="entry name" value="TRANSCRIPTION FACTOR BHLH47"/>
    <property type="match status" value="1"/>
</dbReference>
<feature type="region of interest" description="Disordered" evidence="7">
    <location>
        <begin position="1"/>
        <end position="31"/>
    </location>
</feature>